<keyword evidence="4" id="KW-0812">Transmembrane</keyword>
<evidence type="ECO:0000256" key="5">
    <source>
        <dbReference type="SAM" id="SignalP"/>
    </source>
</evidence>
<dbReference type="AlphaFoldDB" id="A0A6J8AZ04"/>
<sequence>MATSYHIYCVLNLLFSWYCADSANTQYMKASIKNYFSDTRHHDPKFRAYKYAAKEYIYNEFLKFGLRTEYHTFKETSVSPTDYFQNVIGILRGTNFGTAHDRIIGLGAHYDTFITTKGVDDNGAGVAAMLEVVRQLSYMKKNGITRRNTIVFAGFDLEEYGGCESCSLRDFSAWAGSRHFVKSWLPAWLSINYGNDLPPVMHGVIIMDTMMEYNTSSKSQKIPEGYESAFQTLFNDTYASIASDNFRGDFLNLIYRKPTNDSYLSEAFHSSWTESGRPKYQIESFPLPFVSVGDLKPNEIQVLSNFLRSDHANFWENGFPAIWITDSANFRGDMIQCYHAECDNEEVMLTDENINFLGKTADALVKTIHKLSEPSGSGTKEDSSSTDSRACTQGVQQKTRIQMTYTNTTGLKETVLKTVNKYKCLLMFSVNVKRSFDIESKQYRFEVQRVHCVKSADTQYMKKSIRNYFSDTRHHDPIYKDYKYAAKEYIYEEFLRYGLRTEYHTFNESSVSKTDYFQSVIGISRGVNFGTANDRIIGLGAHYDTVKETKGVDDNGAGVAAMLEVVRQLTDMNRNGVKRKNTIIFVAFDLEEYGSCYQSMGCKLPQVPLAGSRHFLQTWLPAWLSINYGNAIPPGMHGVIILDTMMEYNTSARSQMIPPQIVDAFKTAFPETFASIASDNFRGDFLNLIYRQPTNDSYLAAEFLSSWRELGKAKYEIESLPLTFIKFSEISSPLEKNVLINFMRSDHGNFWESDLNVNGLPAIWLTDSANFRGDMIQCYHHECDNLQVMLTDENINFLGKTADAIVKTMHKLSEPSGSGIKADSSYKTISAGGIFGIIIAVIVLQIPLIVACIMWRRNKSNNEQKSSREFVNPSYGNK</sequence>
<gene>
    <name evidence="7" type="ORF">MCOR_11741</name>
</gene>
<dbReference type="InterPro" id="IPR045175">
    <property type="entry name" value="M28_fam"/>
</dbReference>
<evidence type="ECO:0000256" key="1">
    <source>
        <dbReference type="ARBA" id="ARBA00001947"/>
    </source>
</evidence>
<keyword evidence="8" id="KW-1185">Reference proteome</keyword>
<dbReference type="GO" id="GO:0008235">
    <property type="term" value="F:metalloexopeptidase activity"/>
    <property type="evidence" value="ECO:0007669"/>
    <property type="project" value="InterPro"/>
</dbReference>
<reference evidence="7 8" key="1">
    <citation type="submission" date="2020-06" db="EMBL/GenBank/DDBJ databases">
        <authorList>
            <person name="Li R."/>
            <person name="Bekaert M."/>
        </authorList>
    </citation>
    <scope>NUCLEOTIDE SEQUENCE [LARGE SCALE GENOMIC DNA]</scope>
    <source>
        <strain evidence="8">wild</strain>
    </source>
</reference>
<evidence type="ECO:0000256" key="2">
    <source>
        <dbReference type="ARBA" id="ARBA00005634"/>
    </source>
</evidence>
<dbReference type="EMBL" id="CACVKT020002006">
    <property type="protein sequence ID" value="CAC5374296.1"/>
    <property type="molecule type" value="Genomic_DNA"/>
</dbReference>
<accession>A0A6J8AZ04</accession>
<dbReference type="Pfam" id="PF04389">
    <property type="entry name" value="Peptidase_M28"/>
    <property type="match status" value="2"/>
</dbReference>
<dbReference type="InterPro" id="IPR007484">
    <property type="entry name" value="Peptidase_M28"/>
</dbReference>
<comment type="cofactor">
    <cofactor evidence="1">
        <name>Zn(2+)</name>
        <dbReference type="ChEBI" id="CHEBI:29105"/>
    </cofactor>
</comment>
<dbReference type="PANTHER" id="PTHR12147:SF26">
    <property type="entry name" value="PEPTIDASE M28 DOMAIN-CONTAINING PROTEIN"/>
    <property type="match status" value="1"/>
</dbReference>
<protein>
    <recommendedName>
        <fullName evidence="6">Peptidase M28 domain-containing protein</fullName>
    </recommendedName>
</protein>
<keyword evidence="4" id="KW-1133">Transmembrane helix</keyword>
<keyword evidence="5" id="KW-0732">Signal</keyword>
<comment type="similarity">
    <text evidence="2">Belongs to the peptidase M28 family. M28B subfamily.</text>
</comment>
<feature type="signal peptide" evidence="5">
    <location>
        <begin position="1"/>
        <end position="22"/>
    </location>
</feature>
<feature type="domain" description="Peptidase M28" evidence="6">
    <location>
        <begin position="86"/>
        <end position="347"/>
    </location>
</feature>
<dbReference type="Gene3D" id="3.40.630.10">
    <property type="entry name" value="Zn peptidases"/>
    <property type="match status" value="2"/>
</dbReference>
<dbReference type="Proteomes" id="UP000507470">
    <property type="component" value="Unassembled WGS sequence"/>
</dbReference>
<evidence type="ECO:0000313" key="7">
    <source>
        <dbReference type="EMBL" id="CAC5374296.1"/>
    </source>
</evidence>
<dbReference type="SUPFAM" id="SSF53187">
    <property type="entry name" value="Zn-dependent exopeptidases"/>
    <property type="match status" value="2"/>
</dbReference>
<organism evidence="7 8">
    <name type="scientific">Mytilus coruscus</name>
    <name type="common">Sea mussel</name>
    <dbReference type="NCBI Taxonomy" id="42192"/>
    <lineage>
        <taxon>Eukaryota</taxon>
        <taxon>Metazoa</taxon>
        <taxon>Spiralia</taxon>
        <taxon>Lophotrochozoa</taxon>
        <taxon>Mollusca</taxon>
        <taxon>Bivalvia</taxon>
        <taxon>Autobranchia</taxon>
        <taxon>Pteriomorphia</taxon>
        <taxon>Mytilida</taxon>
        <taxon>Mytiloidea</taxon>
        <taxon>Mytilidae</taxon>
        <taxon>Mytilinae</taxon>
        <taxon>Mytilus</taxon>
    </lineage>
</organism>
<feature type="chain" id="PRO_5026812083" description="Peptidase M28 domain-containing protein" evidence="5">
    <location>
        <begin position="23"/>
        <end position="878"/>
    </location>
</feature>
<feature type="region of interest" description="Disordered" evidence="3">
    <location>
        <begin position="372"/>
        <end position="393"/>
    </location>
</feature>
<evidence type="ECO:0000259" key="6">
    <source>
        <dbReference type="Pfam" id="PF04389"/>
    </source>
</evidence>
<name>A0A6J8AZ04_MYTCO</name>
<feature type="transmembrane region" description="Helical" evidence="4">
    <location>
        <begin position="834"/>
        <end position="855"/>
    </location>
</feature>
<feature type="domain" description="Peptidase M28" evidence="6">
    <location>
        <begin position="531"/>
        <end position="618"/>
    </location>
</feature>
<dbReference type="PANTHER" id="PTHR12147">
    <property type="entry name" value="METALLOPEPTIDASE M28 FAMILY MEMBER"/>
    <property type="match status" value="1"/>
</dbReference>
<evidence type="ECO:0000256" key="3">
    <source>
        <dbReference type="SAM" id="MobiDB-lite"/>
    </source>
</evidence>
<dbReference type="OrthoDB" id="2214at2759"/>
<dbReference type="GO" id="GO:0006508">
    <property type="term" value="P:proteolysis"/>
    <property type="evidence" value="ECO:0007669"/>
    <property type="project" value="InterPro"/>
</dbReference>
<evidence type="ECO:0000256" key="4">
    <source>
        <dbReference type="SAM" id="Phobius"/>
    </source>
</evidence>
<keyword evidence="4" id="KW-0472">Membrane</keyword>
<proteinExistence type="inferred from homology"/>
<evidence type="ECO:0000313" key="8">
    <source>
        <dbReference type="Proteomes" id="UP000507470"/>
    </source>
</evidence>